<keyword evidence="3" id="KW-1185">Reference proteome</keyword>
<evidence type="ECO:0000313" key="3">
    <source>
        <dbReference type="Proteomes" id="UP000789901"/>
    </source>
</evidence>
<reference evidence="2 3" key="1">
    <citation type="submission" date="2021-06" db="EMBL/GenBank/DDBJ databases">
        <authorList>
            <person name="Kallberg Y."/>
            <person name="Tangrot J."/>
            <person name="Rosling A."/>
        </authorList>
    </citation>
    <scope>NUCLEOTIDE SEQUENCE [LARGE SCALE GENOMIC DNA]</scope>
    <source>
        <strain evidence="2 3">120-4 pot B 10/14</strain>
    </source>
</reference>
<dbReference type="EMBL" id="CAJVQB010141106">
    <property type="protein sequence ID" value="CAG8854670.1"/>
    <property type="molecule type" value="Genomic_DNA"/>
</dbReference>
<organism evidence="2 3">
    <name type="scientific">Gigaspora margarita</name>
    <dbReference type="NCBI Taxonomy" id="4874"/>
    <lineage>
        <taxon>Eukaryota</taxon>
        <taxon>Fungi</taxon>
        <taxon>Fungi incertae sedis</taxon>
        <taxon>Mucoromycota</taxon>
        <taxon>Glomeromycotina</taxon>
        <taxon>Glomeromycetes</taxon>
        <taxon>Diversisporales</taxon>
        <taxon>Gigasporaceae</taxon>
        <taxon>Gigaspora</taxon>
    </lineage>
</organism>
<feature type="region of interest" description="Disordered" evidence="1">
    <location>
        <begin position="56"/>
        <end position="76"/>
    </location>
</feature>
<feature type="compositionally biased region" description="Polar residues" evidence="1">
    <location>
        <begin position="59"/>
        <end position="76"/>
    </location>
</feature>
<evidence type="ECO:0000256" key="1">
    <source>
        <dbReference type="SAM" id="MobiDB-lite"/>
    </source>
</evidence>
<proteinExistence type="predicted"/>
<protein>
    <submittedName>
        <fullName evidence="2">32940_t:CDS:1</fullName>
    </submittedName>
</protein>
<feature type="non-terminal residue" evidence="2">
    <location>
        <position position="76"/>
    </location>
</feature>
<name>A0ABN7XJB8_GIGMA</name>
<evidence type="ECO:0000313" key="2">
    <source>
        <dbReference type="EMBL" id="CAG8854670.1"/>
    </source>
</evidence>
<dbReference type="Proteomes" id="UP000789901">
    <property type="component" value="Unassembled WGS sequence"/>
</dbReference>
<comment type="caution">
    <text evidence="2">The sequence shown here is derived from an EMBL/GenBank/DDBJ whole genome shotgun (WGS) entry which is preliminary data.</text>
</comment>
<sequence>MNRIGRSEIPKVTFSKIDYENYKQKFPSSLKQGVHFSNQSKIHNELRNQESKLVIDNVSAKSNPNPVNSTNQISID</sequence>
<gene>
    <name evidence="2" type="ORF">GMARGA_LOCUS43491</name>
</gene>
<accession>A0ABN7XJB8</accession>